<dbReference type="SUPFAM" id="SSF88713">
    <property type="entry name" value="Glycoside hydrolase/deacetylase"/>
    <property type="match status" value="1"/>
</dbReference>
<comment type="similarity">
    <text evidence="1">Belongs to the glycosyl hydrolase 38 family.</text>
</comment>
<dbReference type="Pfam" id="PF07748">
    <property type="entry name" value="Glyco_hydro_38C"/>
    <property type="match status" value="1"/>
</dbReference>
<dbReference type="SMART" id="SM00872">
    <property type="entry name" value="Alpha-mann_mid"/>
    <property type="match status" value="1"/>
</dbReference>
<dbReference type="InterPro" id="IPR028995">
    <property type="entry name" value="Glyco_hydro_57/38_cen_sf"/>
</dbReference>
<dbReference type="Pfam" id="PF01074">
    <property type="entry name" value="Glyco_hydro_38N"/>
    <property type="match status" value="1"/>
</dbReference>
<dbReference type="Gene3D" id="3.20.110.10">
    <property type="entry name" value="Glycoside hydrolase 38, N terminal domain"/>
    <property type="match status" value="1"/>
</dbReference>
<dbReference type="CDD" id="cd10789">
    <property type="entry name" value="GH38N_AMII_ER_cytosolic"/>
    <property type="match status" value="1"/>
</dbReference>
<evidence type="ECO:0000313" key="7">
    <source>
        <dbReference type="EMBL" id="PAX60406.1"/>
    </source>
</evidence>
<dbReference type="InterPro" id="IPR015341">
    <property type="entry name" value="Glyco_hydro_38_cen"/>
</dbReference>
<evidence type="ECO:0000313" key="8">
    <source>
        <dbReference type="Proteomes" id="UP000218238"/>
    </source>
</evidence>
<evidence type="ECO:0000256" key="5">
    <source>
        <dbReference type="SAM" id="MobiDB-lite"/>
    </source>
</evidence>
<gene>
    <name evidence="7" type="ORF">CK510_01905</name>
</gene>
<keyword evidence="8" id="KW-1185">Reference proteome</keyword>
<dbReference type="GO" id="GO:0009313">
    <property type="term" value="P:oligosaccharide catabolic process"/>
    <property type="evidence" value="ECO:0007669"/>
    <property type="project" value="TreeGrafter"/>
</dbReference>
<proteinExistence type="inferred from homology"/>
<dbReference type="OrthoDB" id="9772207at2"/>
<dbReference type="InterPro" id="IPR011013">
    <property type="entry name" value="Gal_mutarotase_sf_dom"/>
</dbReference>
<dbReference type="Proteomes" id="UP000218238">
    <property type="component" value="Unassembled WGS sequence"/>
</dbReference>
<name>A0A2A2TPE9_9CYAN</name>
<evidence type="ECO:0000256" key="2">
    <source>
        <dbReference type="ARBA" id="ARBA00022723"/>
    </source>
</evidence>
<dbReference type="GO" id="GO:0004559">
    <property type="term" value="F:alpha-mannosidase activity"/>
    <property type="evidence" value="ECO:0007669"/>
    <property type="project" value="InterPro"/>
</dbReference>
<evidence type="ECO:0000256" key="3">
    <source>
        <dbReference type="ARBA" id="ARBA00022801"/>
    </source>
</evidence>
<comment type="caution">
    <text evidence="7">The sequence shown here is derived from an EMBL/GenBank/DDBJ whole genome shotgun (WGS) entry which is preliminary data.</text>
</comment>
<dbReference type="InterPro" id="IPR011682">
    <property type="entry name" value="Glyco_hydro_38_C"/>
</dbReference>
<dbReference type="InterPro" id="IPR027291">
    <property type="entry name" value="Glyco_hydro_38_N_sf"/>
</dbReference>
<dbReference type="Pfam" id="PF17677">
    <property type="entry name" value="Glyco_hydro38C2"/>
    <property type="match status" value="1"/>
</dbReference>
<dbReference type="GO" id="GO:0006013">
    <property type="term" value="P:mannose metabolic process"/>
    <property type="evidence" value="ECO:0007669"/>
    <property type="project" value="InterPro"/>
</dbReference>
<protein>
    <submittedName>
        <fullName evidence="7">Alpha-mannosidase</fullName>
    </submittedName>
</protein>
<dbReference type="FunFam" id="1.20.1270.50:FF:000004">
    <property type="entry name" value="alpha-mannosidase 2C1 isoform X1"/>
    <property type="match status" value="1"/>
</dbReference>
<dbReference type="SUPFAM" id="SSF88688">
    <property type="entry name" value="Families 57/38 glycoside transferase middle domain"/>
    <property type="match status" value="1"/>
</dbReference>
<dbReference type="Gene3D" id="1.20.1270.50">
    <property type="entry name" value="Glycoside hydrolase family 38, central domain"/>
    <property type="match status" value="1"/>
</dbReference>
<dbReference type="AlphaFoldDB" id="A0A2A2TPE9"/>
<feature type="region of interest" description="Disordered" evidence="5">
    <location>
        <begin position="497"/>
        <end position="525"/>
    </location>
</feature>
<dbReference type="Gene3D" id="2.70.98.30">
    <property type="entry name" value="Golgi alpha-mannosidase II, domain 4"/>
    <property type="match status" value="1"/>
</dbReference>
<keyword evidence="2" id="KW-0479">Metal-binding</keyword>
<sequence>MTSFVSTPNTKSIIAAIEQLRSHCQVDIQNTWRYSEVDFPPDEVFASDISTWELAILNEKAHIPRDKGRKVLWLAQTIVVSKNLHSCYPLQDLSLRLALIWWADTAQVYVNGKLAAAGDLFDFSPRVLLSHAVTPGNKFTVAVRLITPAHDNGALMRSHLLYENTNNNSLDAGFIADEIAVIQKYLETFAPENLPILASSVEEITNHTTTENPELFKKVLANLSKIPQNWENTKIFLLGHAHLDMAWLWQVEETWKAAQNTFESVLNLQEDFPELTFCHSTPALYEWIEKNRPDLFTKIQAKVKTGKWEVLGGFWIEPDLNLISGESIVRQLLYGQRYTQEKFGIISPIIWVPDTFGFCWTLPQLMQQAGIEYFVTQKLRWNDTNKFPHGAFWWQSPDGSQIFSYMSALIGEGIDPLKMAAYACEWQTQTHIPDALWLPGVGDHGGGPTRDMLEIAQRWQKSQFFPELEFTTAENYLRHIQKIGEWVIEKQEETEIEELNNLSSPPSPSYRRPGGSSLPSSPSSQFPTWNDELYLEFHRGCFTTHGEQKSLNRKCENLLYEAELFATWAKIASNLEYPHSELEKCWKKLLFNQFHDILPGSSITEVYTDTLPEWQEIQTIGTRILQDSLNAIIPKRLPKPPHPDAKPIFIFNSLNWQRSQVVIIDLPNQTTNPCIFTTDGKIIPSQISKPSKLLFLAENIPAIGYKIFWLCLNNSENPNRVAQDNDSILFSKNQITLTPEKIAIENEFLRVIVDEKTGDLTSIFDLINNKEILNGKGNQLQAFTDSGQYWDAWNIDPNYAQHPLPFSELKSIEFLEQGQIQTSLRVIRQIERSQFQQDYILVTNSPLLKIVTKVDWQERHIIVKAAFPLTIESGFATYEIPCGAIPRTTKPQTPEEKAKWEVPALRWADLTQNGEWENGKENNHQKYGVSLLNDCKYGYDATPNQLRLTLLRGTEYPDSEADKGIHEFTYALYPHAGSWEEAQTVRRGYELNLPLQVLNCENWENTEKNSKQSQPDGNIAIAINSIEKPNPIQDSFSLLNLSAENVILMAFKPAEDDPEAIIIRCYECQGKTAEMHLHSDFGYTLETQVDLLERPIPTPSFSSNQQNFTIQPWKVVSFKMRRHKG</sequence>
<dbReference type="SUPFAM" id="SSF74650">
    <property type="entry name" value="Galactose mutarotase-like"/>
    <property type="match status" value="1"/>
</dbReference>
<dbReference type="GO" id="GO:0030246">
    <property type="term" value="F:carbohydrate binding"/>
    <property type="evidence" value="ECO:0007669"/>
    <property type="project" value="InterPro"/>
</dbReference>
<dbReference type="Pfam" id="PF09261">
    <property type="entry name" value="Alpha-mann_mid"/>
    <property type="match status" value="1"/>
</dbReference>
<keyword evidence="3" id="KW-0378">Hydrolase</keyword>
<dbReference type="Gene3D" id="2.60.40.2220">
    <property type="match status" value="1"/>
</dbReference>
<dbReference type="PANTHER" id="PTHR46017">
    <property type="entry name" value="ALPHA-MANNOSIDASE 2C1"/>
    <property type="match status" value="1"/>
</dbReference>
<dbReference type="InterPro" id="IPR041147">
    <property type="entry name" value="GH38_C"/>
</dbReference>
<dbReference type="RefSeq" id="WP_095720072.1">
    <property type="nucleotide sequence ID" value="NZ_NTFS01000011.1"/>
</dbReference>
<reference evidence="7 8" key="1">
    <citation type="submission" date="2017-08" db="EMBL/GenBank/DDBJ databases">
        <title>Draft genome sequence of filamentous cyanobacterium Calothrix elsteri CCALA 953.</title>
        <authorList>
            <person name="Gagunashvili A.N."/>
            <person name="Elster J."/>
            <person name="Andresson O.S."/>
        </authorList>
    </citation>
    <scope>NUCLEOTIDE SEQUENCE [LARGE SCALE GENOMIC DNA]</scope>
    <source>
        <strain evidence="7 8">CCALA 953</strain>
    </source>
</reference>
<dbReference type="InterPro" id="IPR011330">
    <property type="entry name" value="Glyco_hydro/deAcase_b/a-brl"/>
</dbReference>
<evidence type="ECO:0000256" key="4">
    <source>
        <dbReference type="ARBA" id="ARBA00023295"/>
    </source>
</evidence>
<evidence type="ECO:0000259" key="6">
    <source>
        <dbReference type="SMART" id="SM00872"/>
    </source>
</evidence>
<feature type="domain" description="Glycoside hydrolase family 38 central" evidence="6">
    <location>
        <begin position="536"/>
        <end position="614"/>
    </location>
</feature>
<organism evidence="7 8">
    <name type="scientific">Brunnivagina elsteri CCALA 953</name>
    <dbReference type="NCBI Taxonomy" id="987040"/>
    <lineage>
        <taxon>Bacteria</taxon>
        <taxon>Bacillati</taxon>
        <taxon>Cyanobacteriota</taxon>
        <taxon>Cyanophyceae</taxon>
        <taxon>Nostocales</taxon>
        <taxon>Calotrichaceae</taxon>
        <taxon>Brunnivagina</taxon>
    </lineage>
</organism>
<dbReference type="InterPro" id="IPR000602">
    <property type="entry name" value="Glyco_hydro_38_N"/>
</dbReference>
<dbReference type="PANTHER" id="PTHR46017:SF1">
    <property type="entry name" value="ALPHA-MANNOSIDASE 2C1"/>
    <property type="match status" value="1"/>
</dbReference>
<dbReference type="EMBL" id="NTFS01000011">
    <property type="protein sequence ID" value="PAX60406.1"/>
    <property type="molecule type" value="Genomic_DNA"/>
</dbReference>
<dbReference type="InterPro" id="IPR013780">
    <property type="entry name" value="Glyco_hydro_b"/>
</dbReference>
<accession>A0A2A2TPE9</accession>
<dbReference type="InterPro" id="IPR037094">
    <property type="entry name" value="Glyco_hydro_38_cen_sf"/>
</dbReference>
<keyword evidence="4" id="KW-0326">Glycosidase</keyword>
<evidence type="ECO:0000256" key="1">
    <source>
        <dbReference type="ARBA" id="ARBA00009792"/>
    </source>
</evidence>
<feature type="compositionally biased region" description="Low complexity" evidence="5">
    <location>
        <begin position="509"/>
        <end position="524"/>
    </location>
</feature>
<dbReference type="Gene3D" id="2.60.40.1180">
    <property type="entry name" value="Golgi alpha-mannosidase II"/>
    <property type="match status" value="1"/>
</dbReference>
<dbReference type="GO" id="GO:0046872">
    <property type="term" value="F:metal ion binding"/>
    <property type="evidence" value="ECO:0007669"/>
    <property type="project" value="UniProtKB-KW"/>
</dbReference>